<dbReference type="SMART" id="SM00382">
    <property type="entry name" value="AAA"/>
    <property type="match status" value="1"/>
</dbReference>
<feature type="compositionally biased region" description="Low complexity" evidence="8">
    <location>
        <begin position="7"/>
        <end position="20"/>
    </location>
</feature>
<name>A0ABU4H239_9MICO</name>
<evidence type="ECO:0000256" key="3">
    <source>
        <dbReference type="ARBA" id="ARBA00022448"/>
    </source>
</evidence>
<evidence type="ECO:0000259" key="9">
    <source>
        <dbReference type="PROSITE" id="PS50893"/>
    </source>
</evidence>
<feature type="domain" description="ABC transporter" evidence="9">
    <location>
        <begin position="38"/>
        <end position="279"/>
    </location>
</feature>
<feature type="region of interest" description="Disordered" evidence="8">
    <location>
        <begin position="277"/>
        <end position="304"/>
    </location>
</feature>
<gene>
    <name evidence="10" type="ORF">R8Z58_11515</name>
</gene>
<keyword evidence="11" id="KW-1185">Reference proteome</keyword>
<dbReference type="InterPro" id="IPR017871">
    <property type="entry name" value="ABC_transporter-like_CS"/>
</dbReference>
<comment type="similarity">
    <text evidence="2">Belongs to the ABC transporter superfamily.</text>
</comment>
<dbReference type="GO" id="GO:0005524">
    <property type="term" value="F:ATP binding"/>
    <property type="evidence" value="ECO:0007669"/>
    <property type="project" value="UniProtKB-KW"/>
</dbReference>
<reference evidence="10 11" key="1">
    <citation type="submission" date="2023-11" db="EMBL/GenBank/DDBJ databases">
        <title>Draft genome sequence of Microbacterium arthrosphaerae JCM 30492.</title>
        <authorList>
            <person name="Zhang G."/>
            <person name="Ding Y."/>
        </authorList>
    </citation>
    <scope>NUCLEOTIDE SEQUENCE [LARGE SCALE GENOMIC DNA]</scope>
    <source>
        <strain evidence="10 11">JCM 30492</strain>
    </source>
</reference>
<dbReference type="InterPro" id="IPR003439">
    <property type="entry name" value="ABC_transporter-like_ATP-bd"/>
</dbReference>
<keyword evidence="7" id="KW-0472">Membrane</keyword>
<organism evidence="10 11">
    <name type="scientific">Microbacterium arthrosphaerae</name>
    <dbReference type="NCBI Taxonomy" id="792652"/>
    <lineage>
        <taxon>Bacteria</taxon>
        <taxon>Bacillati</taxon>
        <taxon>Actinomycetota</taxon>
        <taxon>Actinomycetes</taxon>
        <taxon>Micrococcales</taxon>
        <taxon>Microbacteriaceae</taxon>
        <taxon>Microbacterium</taxon>
    </lineage>
</organism>
<evidence type="ECO:0000256" key="2">
    <source>
        <dbReference type="ARBA" id="ARBA00005417"/>
    </source>
</evidence>
<evidence type="ECO:0000256" key="6">
    <source>
        <dbReference type="ARBA" id="ARBA00022840"/>
    </source>
</evidence>
<evidence type="ECO:0000256" key="8">
    <source>
        <dbReference type="SAM" id="MobiDB-lite"/>
    </source>
</evidence>
<evidence type="ECO:0000256" key="1">
    <source>
        <dbReference type="ARBA" id="ARBA00004202"/>
    </source>
</evidence>
<accession>A0ABU4H239</accession>
<proteinExistence type="inferred from homology"/>
<dbReference type="Pfam" id="PF08352">
    <property type="entry name" value="oligo_HPY"/>
    <property type="match status" value="1"/>
</dbReference>
<dbReference type="InterPro" id="IPR050388">
    <property type="entry name" value="ABC_Ni/Peptide_Import"/>
</dbReference>
<dbReference type="PROSITE" id="PS00211">
    <property type="entry name" value="ABC_TRANSPORTER_1"/>
    <property type="match status" value="1"/>
</dbReference>
<dbReference type="InterPro" id="IPR003593">
    <property type="entry name" value="AAA+_ATPase"/>
</dbReference>
<dbReference type="EMBL" id="JAWQEV010000003">
    <property type="protein sequence ID" value="MDW4573399.1"/>
    <property type="molecule type" value="Genomic_DNA"/>
</dbReference>
<dbReference type="PANTHER" id="PTHR43297">
    <property type="entry name" value="OLIGOPEPTIDE TRANSPORT ATP-BINDING PROTEIN APPD"/>
    <property type="match status" value="1"/>
</dbReference>
<dbReference type="RefSeq" id="WP_318353904.1">
    <property type="nucleotide sequence ID" value="NZ_JAWQEV010000003.1"/>
</dbReference>
<dbReference type="Pfam" id="PF00005">
    <property type="entry name" value="ABC_tran"/>
    <property type="match status" value="1"/>
</dbReference>
<evidence type="ECO:0000256" key="4">
    <source>
        <dbReference type="ARBA" id="ARBA00022475"/>
    </source>
</evidence>
<feature type="region of interest" description="Disordered" evidence="8">
    <location>
        <begin position="1"/>
        <end position="20"/>
    </location>
</feature>
<comment type="subcellular location">
    <subcellularLocation>
        <location evidence="1">Cell membrane</location>
        <topology evidence="1">Peripheral membrane protein</topology>
    </subcellularLocation>
</comment>
<sequence>MTDEFATDAAGTDAATRASSGARSDLVHREVLLSVTGLDVELPARTGGRVRVLDDVSFDVPRGRVVGIVGESGSGKTMLLRALLGILPDGATPTWRRVLLDGHDITAELPRRRLPAAMVFQDPMTSFDPLVRIGAHLTEVVQRFQRVGRRRAAELAREALVAVRIPDPDRVLTRYPHELSGGMRQRAMIAMALLANPELLLADEPTTALDATIQAQILALLRSLQSERALTVVIVTHDLAVVAAVCDDVLVMKDGRIVESGEVDRVFREPRHPYTRELLAAAPAEPAEPEGPVDHAAGPKEADA</sequence>
<keyword evidence="3" id="KW-0813">Transport</keyword>
<comment type="caution">
    <text evidence="10">The sequence shown here is derived from an EMBL/GenBank/DDBJ whole genome shotgun (WGS) entry which is preliminary data.</text>
</comment>
<evidence type="ECO:0000313" key="10">
    <source>
        <dbReference type="EMBL" id="MDW4573399.1"/>
    </source>
</evidence>
<dbReference type="InterPro" id="IPR027417">
    <property type="entry name" value="P-loop_NTPase"/>
</dbReference>
<dbReference type="Proteomes" id="UP001283109">
    <property type="component" value="Unassembled WGS sequence"/>
</dbReference>
<dbReference type="CDD" id="cd03257">
    <property type="entry name" value="ABC_NikE_OppD_transporters"/>
    <property type="match status" value="1"/>
</dbReference>
<evidence type="ECO:0000256" key="7">
    <source>
        <dbReference type="ARBA" id="ARBA00023136"/>
    </source>
</evidence>
<keyword evidence="5" id="KW-0547">Nucleotide-binding</keyword>
<dbReference type="PANTHER" id="PTHR43297:SF2">
    <property type="entry name" value="DIPEPTIDE TRANSPORT ATP-BINDING PROTEIN DPPD"/>
    <property type="match status" value="1"/>
</dbReference>
<dbReference type="PROSITE" id="PS50893">
    <property type="entry name" value="ABC_TRANSPORTER_2"/>
    <property type="match status" value="1"/>
</dbReference>
<keyword evidence="6 10" id="KW-0067">ATP-binding</keyword>
<protein>
    <submittedName>
        <fullName evidence="10">ABC transporter ATP-binding protein</fullName>
    </submittedName>
</protein>
<dbReference type="Gene3D" id="3.40.50.300">
    <property type="entry name" value="P-loop containing nucleotide triphosphate hydrolases"/>
    <property type="match status" value="1"/>
</dbReference>
<evidence type="ECO:0000256" key="5">
    <source>
        <dbReference type="ARBA" id="ARBA00022741"/>
    </source>
</evidence>
<evidence type="ECO:0000313" key="11">
    <source>
        <dbReference type="Proteomes" id="UP001283109"/>
    </source>
</evidence>
<dbReference type="SUPFAM" id="SSF52540">
    <property type="entry name" value="P-loop containing nucleoside triphosphate hydrolases"/>
    <property type="match status" value="1"/>
</dbReference>
<keyword evidence="4" id="KW-1003">Cell membrane</keyword>
<dbReference type="InterPro" id="IPR013563">
    <property type="entry name" value="Oligopep_ABC_C"/>
</dbReference>